<comment type="subunit">
    <text evidence="3 13">Monomer.</text>
</comment>
<dbReference type="InterPro" id="IPR009080">
    <property type="entry name" value="tRNAsynth_Ia_anticodon-bd"/>
</dbReference>
<comment type="catalytic activity">
    <reaction evidence="12 13">
        <text>tRNA(Cys) + L-cysteine + ATP = L-cysteinyl-tRNA(Cys) + AMP + diphosphate</text>
        <dbReference type="Rhea" id="RHEA:17773"/>
        <dbReference type="Rhea" id="RHEA-COMP:9661"/>
        <dbReference type="Rhea" id="RHEA-COMP:9679"/>
        <dbReference type="ChEBI" id="CHEBI:30616"/>
        <dbReference type="ChEBI" id="CHEBI:33019"/>
        <dbReference type="ChEBI" id="CHEBI:35235"/>
        <dbReference type="ChEBI" id="CHEBI:78442"/>
        <dbReference type="ChEBI" id="CHEBI:78517"/>
        <dbReference type="ChEBI" id="CHEBI:456215"/>
        <dbReference type="EC" id="6.1.1.16"/>
    </reaction>
</comment>
<keyword evidence="7 13" id="KW-0547">Nucleotide-binding</keyword>
<dbReference type="NCBIfam" id="TIGR00435">
    <property type="entry name" value="cysS"/>
    <property type="match status" value="1"/>
</dbReference>
<keyword evidence="10 13" id="KW-0648">Protein biosynthesis</keyword>
<keyword evidence="4 13" id="KW-0963">Cytoplasm</keyword>
<evidence type="ECO:0000259" key="14">
    <source>
        <dbReference type="Pfam" id="PF01406"/>
    </source>
</evidence>
<sequence>MTELAFHNSATRRREIFAPLDPQHVRLYVCGPTVYDLAHLGNARPVVVFDVLTRLLRRRYPRVTYVRNITDVDDKINARSQESGEPISAITARTTADFHRDMAALGCLAPDEEPRATDNIDRMISLIERLIANGHAYAAEGHVLFSVSSFPEYGRLSGRSTEEMLAGARVEVAPYKREPGDFVLWKPSTAGLPGWDSPWGRGRPGWHIECSAMSWRYLGTEFDIHGGGHDLLFPHHENELAQSVCAFPGSRFARYWLHNGMLLVDGEKMSKSLGNFRTVRDILERGAWAGEAFRLLLLKTHYRAALDYTAERLDEARAELDDFYALLARDLPAPEAEDALVAEMAEWALEPLGDDLNTPLALTRLRDLRTLENVATVGGSATNLLSRIGRSWQPQSGQAAAALRQAAAVLGLLGTDPRAWRQGGAEDDTAAIEAAIAARLAARRTKDWAEADRIRAALAAQGVVLEDGPGGTTWRRG</sequence>
<organism evidence="16 17">
    <name type="scientific">Teichococcus rhizosphaerae</name>
    <dbReference type="NCBI Taxonomy" id="1335062"/>
    <lineage>
        <taxon>Bacteria</taxon>
        <taxon>Pseudomonadati</taxon>
        <taxon>Pseudomonadota</taxon>
        <taxon>Alphaproteobacteria</taxon>
        <taxon>Acetobacterales</taxon>
        <taxon>Roseomonadaceae</taxon>
        <taxon>Roseomonas</taxon>
    </lineage>
</organism>
<dbReference type="GO" id="GO:0006423">
    <property type="term" value="P:cysteinyl-tRNA aminoacylation"/>
    <property type="evidence" value="ECO:0007669"/>
    <property type="project" value="UniProtKB-UniRule"/>
</dbReference>
<evidence type="ECO:0000256" key="11">
    <source>
        <dbReference type="ARBA" id="ARBA00023146"/>
    </source>
</evidence>
<proteinExistence type="inferred from homology"/>
<feature type="short sequence motif" description="'KMSKS' region" evidence="13">
    <location>
        <begin position="268"/>
        <end position="272"/>
    </location>
</feature>
<feature type="binding site" evidence="13">
    <location>
        <position position="271"/>
    </location>
    <ligand>
        <name>ATP</name>
        <dbReference type="ChEBI" id="CHEBI:30616"/>
    </ligand>
</feature>
<evidence type="ECO:0000313" key="17">
    <source>
        <dbReference type="Proteomes" id="UP000223527"/>
    </source>
</evidence>
<name>A0A2C7AEJ0_9PROT</name>
<evidence type="ECO:0000256" key="9">
    <source>
        <dbReference type="ARBA" id="ARBA00022840"/>
    </source>
</evidence>
<dbReference type="GO" id="GO:0005524">
    <property type="term" value="F:ATP binding"/>
    <property type="evidence" value="ECO:0007669"/>
    <property type="project" value="UniProtKB-UniRule"/>
</dbReference>
<accession>A0A2C7AEJ0</accession>
<dbReference type="InterPro" id="IPR056411">
    <property type="entry name" value="CysS_C"/>
</dbReference>
<feature type="binding site" evidence="13">
    <location>
        <position position="30"/>
    </location>
    <ligand>
        <name>Zn(2+)</name>
        <dbReference type="ChEBI" id="CHEBI:29105"/>
    </ligand>
</feature>
<evidence type="ECO:0000256" key="8">
    <source>
        <dbReference type="ARBA" id="ARBA00022833"/>
    </source>
</evidence>
<dbReference type="EC" id="6.1.1.16" evidence="13"/>
<dbReference type="PANTHER" id="PTHR10890:SF3">
    <property type="entry name" value="CYSTEINE--TRNA LIGASE, CYTOPLASMIC"/>
    <property type="match status" value="1"/>
</dbReference>
<keyword evidence="9 13" id="KW-0067">ATP-binding</keyword>
<keyword evidence="17" id="KW-1185">Reference proteome</keyword>
<protein>
    <recommendedName>
        <fullName evidence="13">Cysteine--tRNA ligase</fullName>
        <ecNumber evidence="13">6.1.1.16</ecNumber>
    </recommendedName>
    <alternativeName>
        <fullName evidence="13">Cysteinyl-tRNA synthetase</fullName>
        <shortName evidence="13">CysRS</shortName>
    </alternativeName>
</protein>
<dbReference type="PRINTS" id="PR00983">
    <property type="entry name" value="TRNASYNTHCYS"/>
</dbReference>
<dbReference type="GO" id="GO:0004817">
    <property type="term" value="F:cysteine-tRNA ligase activity"/>
    <property type="evidence" value="ECO:0007669"/>
    <property type="project" value="UniProtKB-UniRule"/>
</dbReference>
<dbReference type="InterPro" id="IPR024909">
    <property type="entry name" value="Cys-tRNA/MSH_ligase"/>
</dbReference>
<dbReference type="HAMAP" id="MF_00041">
    <property type="entry name" value="Cys_tRNA_synth"/>
    <property type="match status" value="1"/>
</dbReference>
<evidence type="ECO:0000256" key="12">
    <source>
        <dbReference type="ARBA" id="ARBA00047398"/>
    </source>
</evidence>
<reference evidence="16 17" key="1">
    <citation type="submission" date="2017-10" db="EMBL/GenBank/DDBJ databases">
        <authorList>
            <person name="Banno H."/>
            <person name="Chua N.-H."/>
        </authorList>
    </citation>
    <scope>NUCLEOTIDE SEQUENCE [LARGE SCALE GENOMIC DNA]</scope>
    <source>
        <strain evidence="16 17">YW11</strain>
    </source>
</reference>
<evidence type="ECO:0000256" key="1">
    <source>
        <dbReference type="ARBA" id="ARBA00004496"/>
    </source>
</evidence>
<dbReference type="InterPro" id="IPR015803">
    <property type="entry name" value="Cys-tRNA-ligase"/>
</dbReference>
<dbReference type="OrthoDB" id="9815130at2"/>
<dbReference type="GO" id="GO:0008270">
    <property type="term" value="F:zinc ion binding"/>
    <property type="evidence" value="ECO:0007669"/>
    <property type="project" value="UniProtKB-UniRule"/>
</dbReference>
<keyword evidence="5 13" id="KW-0436">Ligase</keyword>
<evidence type="ECO:0000256" key="4">
    <source>
        <dbReference type="ARBA" id="ARBA00022490"/>
    </source>
</evidence>
<dbReference type="SUPFAM" id="SSF52374">
    <property type="entry name" value="Nucleotidylyl transferase"/>
    <property type="match status" value="1"/>
</dbReference>
<gene>
    <name evidence="13" type="primary">cysS</name>
    <name evidence="16" type="ORF">CR162_03965</name>
</gene>
<dbReference type="Pfam" id="PF23493">
    <property type="entry name" value="CysS_C"/>
    <property type="match status" value="1"/>
</dbReference>
<dbReference type="Gene3D" id="1.20.120.1910">
    <property type="entry name" value="Cysteine-tRNA ligase, C-terminal anti-codon recognition domain"/>
    <property type="match status" value="1"/>
</dbReference>
<evidence type="ECO:0000256" key="6">
    <source>
        <dbReference type="ARBA" id="ARBA00022723"/>
    </source>
</evidence>
<keyword evidence="11 13" id="KW-0030">Aminoacyl-tRNA synthetase</keyword>
<dbReference type="InterPro" id="IPR014729">
    <property type="entry name" value="Rossmann-like_a/b/a_fold"/>
</dbReference>
<evidence type="ECO:0000259" key="15">
    <source>
        <dbReference type="Pfam" id="PF23493"/>
    </source>
</evidence>
<evidence type="ECO:0000256" key="2">
    <source>
        <dbReference type="ARBA" id="ARBA00005594"/>
    </source>
</evidence>
<dbReference type="FunFam" id="3.40.50.620:FF:000068">
    <property type="entry name" value="Cysteine--tRNA ligase"/>
    <property type="match status" value="1"/>
</dbReference>
<evidence type="ECO:0000256" key="13">
    <source>
        <dbReference type="HAMAP-Rule" id="MF_00041"/>
    </source>
</evidence>
<dbReference type="InterPro" id="IPR032678">
    <property type="entry name" value="tRNA-synt_1_cat_dom"/>
</dbReference>
<dbReference type="GO" id="GO:0005829">
    <property type="term" value="C:cytosol"/>
    <property type="evidence" value="ECO:0007669"/>
    <property type="project" value="TreeGrafter"/>
</dbReference>
<comment type="cofactor">
    <cofactor evidence="13">
        <name>Zn(2+)</name>
        <dbReference type="ChEBI" id="CHEBI:29105"/>
    </cofactor>
    <text evidence="13">Binds 1 zinc ion per subunit.</text>
</comment>
<keyword evidence="8 13" id="KW-0862">Zinc</keyword>
<dbReference type="RefSeq" id="WP_099094219.1">
    <property type="nucleotide sequence ID" value="NZ_PDNU01000003.1"/>
</dbReference>
<evidence type="ECO:0000256" key="3">
    <source>
        <dbReference type="ARBA" id="ARBA00011245"/>
    </source>
</evidence>
<dbReference type="Gene3D" id="3.40.50.620">
    <property type="entry name" value="HUPs"/>
    <property type="match status" value="1"/>
</dbReference>
<feature type="binding site" evidence="13">
    <location>
        <position position="210"/>
    </location>
    <ligand>
        <name>Zn(2+)</name>
        <dbReference type="ChEBI" id="CHEBI:29105"/>
    </ligand>
</feature>
<evidence type="ECO:0000256" key="5">
    <source>
        <dbReference type="ARBA" id="ARBA00022598"/>
    </source>
</evidence>
<evidence type="ECO:0000256" key="7">
    <source>
        <dbReference type="ARBA" id="ARBA00022741"/>
    </source>
</evidence>
<comment type="subcellular location">
    <subcellularLocation>
        <location evidence="1 13">Cytoplasm</location>
    </subcellularLocation>
</comment>
<feature type="binding site" evidence="13">
    <location>
        <position position="235"/>
    </location>
    <ligand>
        <name>Zn(2+)</name>
        <dbReference type="ChEBI" id="CHEBI:29105"/>
    </ligand>
</feature>
<comment type="caution">
    <text evidence="16">The sequence shown here is derived from an EMBL/GenBank/DDBJ whole genome shotgun (WGS) entry which is preliminary data.</text>
</comment>
<dbReference type="Proteomes" id="UP000223527">
    <property type="component" value="Unassembled WGS sequence"/>
</dbReference>
<dbReference type="AlphaFoldDB" id="A0A2C7AEJ0"/>
<feature type="domain" description="Cysteinyl-tRNA ligase anticodon binding" evidence="15">
    <location>
        <begin position="429"/>
        <end position="475"/>
    </location>
</feature>
<dbReference type="Pfam" id="PF01406">
    <property type="entry name" value="tRNA-synt_1e"/>
    <property type="match status" value="1"/>
</dbReference>
<comment type="similarity">
    <text evidence="2 13">Belongs to the class-I aminoacyl-tRNA synthetase family.</text>
</comment>
<evidence type="ECO:0000313" key="16">
    <source>
        <dbReference type="EMBL" id="PHK96489.1"/>
    </source>
</evidence>
<keyword evidence="6 13" id="KW-0479">Metal-binding</keyword>
<dbReference type="SUPFAM" id="SSF47323">
    <property type="entry name" value="Anticodon-binding domain of a subclass of class I aminoacyl-tRNA synthetases"/>
    <property type="match status" value="1"/>
</dbReference>
<dbReference type="EMBL" id="PDNU01000003">
    <property type="protein sequence ID" value="PHK96489.1"/>
    <property type="molecule type" value="Genomic_DNA"/>
</dbReference>
<feature type="short sequence motif" description="'HIGH' region" evidence="13">
    <location>
        <begin position="32"/>
        <end position="42"/>
    </location>
</feature>
<dbReference type="PANTHER" id="PTHR10890">
    <property type="entry name" value="CYSTEINYL-TRNA SYNTHETASE"/>
    <property type="match status" value="1"/>
</dbReference>
<feature type="binding site" evidence="13">
    <location>
        <position position="239"/>
    </location>
    <ligand>
        <name>Zn(2+)</name>
        <dbReference type="ChEBI" id="CHEBI:29105"/>
    </ligand>
</feature>
<feature type="domain" description="tRNA synthetases class I catalytic" evidence="14">
    <location>
        <begin position="17"/>
        <end position="317"/>
    </location>
</feature>
<evidence type="ECO:0000256" key="10">
    <source>
        <dbReference type="ARBA" id="ARBA00022917"/>
    </source>
</evidence>
<dbReference type="CDD" id="cd00672">
    <property type="entry name" value="CysRS_core"/>
    <property type="match status" value="1"/>
</dbReference>